<evidence type="ECO:0000256" key="1">
    <source>
        <dbReference type="ARBA" id="ARBA00009437"/>
    </source>
</evidence>
<dbReference type="Gene3D" id="3.40.190.290">
    <property type="match status" value="1"/>
</dbReference>
<dbReference type="InterPro" id="IPR005119">
    <property type="entry name" value="LysR_subst-bd"/>
</dbReference>
<keyword evidence="7" id="KW-1185">Reference proteome</keyword>
<evidence type="ECO:0000313" key="7">
    <source>
        <dbReference type="Proteomes" id="UP001604043"/>
    </source>
</evidence>
<dbReference type="InterPro" id="IPR050950">
    <property type="entry name" value="HTH-type_LysR_regulators"/>
</dbReference>
<name>A0ABW6ZJ35_9HYPH</name>
<dbReference type="PRINTS" id="PR00039">
    <property type="entry name" value="HTHLYSR"/>
</dbReference>
<dbReference type="Pfam" id="PF00126">
    <property type="entry name" value="HTH_1"/>
    <property type="match status" value="1"/>
</dbReference>
<comment type="similarity">
    <text evidence="1">Belongs to the LysR transcriptional regulatory family.</text>
</comment>
<dbReference type="EMBL" id="JBAFUR010000004">
    <property type="protein sequence ID" value="MFG1253839.1"/>
    <property type="molecule type" value="Genomic_DNA"/>
</dbReference>
<proteinExistence type="inferred from homology"/>
<sequence>MNLTSLRYFVAVVEAGSMREAAEGLHVAQSALSRQIQNLEQAFGAPLLSRLPRGIAPTMAGRVLLRHARDTLSAVALAHDEIAALQGLRRGEIRIATIDPLAEDILPGLITRFQARHADISFDVRVGNTRQVQGLVREGLAEIGIGYNPPPDPDLAVLTAVDQPLTAFVAPDHPLAAQPAIALEALEGCRLILPPARSPTRRLIDEAMRRQGVTARVAVESDSVALRLNTAARTQAVALLAELSGRTAVAQGRLAGVPIADPAVENGSIQIFALKARQRSRAVTAFLRGLQMAIRHAR</sequence>
<dbReference type="PANTHER" id="PTHR30419:SF8">
    <property type="entry name" value="NITROGEN ASSIMILATION TRANSCRIPTIONAL ACTIVATOR-RELATED"/>
    <property type="match status" value="1"/>
</dbReference>
<evidence type="ECO:0000313" key="6">
    <source>
        <dbReference type="EMBL" id="MFG1253839.1"/>
    </source>
</evidence>
<keyword evidence="3" id="KW-0238">DNA-binding</keyword>
<dbReference type="Pfam" id="PF03466">
    <property type="entry name" value="LysR_substrate"/>
    <property type="match status" value="1"/>
</dbReference>
<dbReference type="RefSeq" id="WP_394009767.1">
    <property type="nucleotide sequence ID" value="NZ_JBAFUR010000004.1"/>
</dbReference>
<evidence type="ECO:0000256" key="4">
    <source>
        <dbReference type="ARBA" id="ARBA00023163"/>
    </source>
</evidence>
<dbReference type="PROSITE" id="PS50931">
    <property type="entry name" value="HTH_LYSR"/>
    <property type="match status" value="1"/>
</dbReference>
<dbReference type="Proteomes" id="UP001604043">
    <property type="component" value="Unassembled WGS sequence"/>
</dbReference>
<dbReference type="PANTHER" id="PTHR30419">
    <property type="entry name" value="HTH-TYPE TRANSCRIPTIONAL REGULATOR YBHD"/>
    <property type="match status" value="1"/>
</dbReference>
<protein>
    <submittedName>
        <fullName evidence="6">LysR family transcriptional regulator</fullName>
    </submittedName>
</protein>
<evidence type="ECO:0000256" key="2">
    <source>
        <dbReference type="ARBA" id="ARBA00023015"/>
    </source>
</evidence>
<keyword evidence="4" id="KW-0804">Transcription</keyword>
<dbReference type="Gene3D" id="1.10.10.10">
    <property type="entry name" value="Winged helix-like DNA-binding domain superfamily/Winged helix DNA-binding domain"/>
    <property type="match status" value="1"/>
</dbReference>
<dbReference type="InterPro" id="IPR000847">
    <property type="entry name" value="LysR_HTH_N"/>
</dbReference>
<dbReference type="SUPFAM" id="SSF46785">
    <property type="entry name" value="Winged helix' DNA-binding domain"/>
    <property type="match status" value="1"/>
</dbReference>
<reference evidence="6 7" key="1">
    <citation type="submission" date="2024-02" db="EMBL/GenBank/DDBJ databases">
        <title>Expansion and revision of Xanthobacter and proposal of Roseixanthobacter gen. nov.</title>
        <authorList>
            <person name="Soltysiak M.P.M."/>
            <person name="Jalihal A."/>
            <person name="Ory A."/>
            <person name="Chrisophersen C."/>
            <person name="Lee A.D."/>
            <person name="Boulton J."/>
            <person name="Springer M."/>
        </authorList>
    </citation>
    <scope>NUCLEOTIDE SEQUENCE [LARGE SCALE GENOMIC DNA]</scope>
    <source>
        <strain evidence="6 7">CB5</strain>
    </source>
</reference>
<gene>
    <name evidence="6" type="ORF">V5F30_16630</name>
</gene>
<organism evidence="6 7">
    <name type="scientific">Xanthobacter aminoxidans</name>
    <dbReference type="NCBI Taxonomy" id="186280"/>
    <lineage>
        <taxon>Bacteria</taxon>
        <taxon>Pseudomonadati</taxon>
        <taxon>Pseudomonadota</taxon>
        <taxon>Alphaproteobacteria</taxon>
        <taxon>Hyphomicrobiales</taxon>
        <taxon>Xanthobacteraceae</taxon>
        <taxon>Xanthobacter</taxon>
    </lineage>
</organism>
<evidence type="ECO:0000259" key="5">
    <source>
        <dbReference type="PROSITE" id="PS50931"/>
    </source>
</evidence>
<dbReference type="SUPFAM" id="SSF53850">
    <property type="entry name" value="Periplasmic binding protein-like II"/>
    <property type="match status" value="1"/>
</dbReference>
<dbReference type="InterPro" id="IPR036390">
    <property type="entry name" value="WH_DNA-bd_sf"/>
</dbReference>
<keyword evidence="2" id="KW-0805">Transcription regulation</keyword>
<accession>A0ABW6ZJ35</accession>
<comment type="caution">
    <text evidence="6">The sequence shown here is derived from an EMBL/GenBank/DDBJ whole genome shotgun (WGS) entry which is preliminary data.</text>
</comment>
<dbReference type="InterPro" id="IPR036388">
    <property type="entry name" value="WH-like_DNA-bd_sf"/>
</dbReference>
<feature type="domain" description="HTH lysR-type" evidence="5">
    <location>
        <begin position="1"/>
        <end position="58"/>
    </location>
</feature>
<evidence type="ECO:0000256" key="3">
    <source>
        <dbReference type="ARBA" id="ARBA00023125"/>
    </source>
</evidence>